<dbReference type="InterPro" id="IPR014756">
    <property type="entry name" value="Ig_E-set"/>
</dbReference>
<dbReference type="Gene3D" id="2.60.40.650">
    <property type="match status" value="1"/>
</dbReference>
<dbReference type="SUPFAM" id="SSF81296">
    <property type="entry name" value="E set domains"/>
    <property type="match status" value="1"/>
</dbReference>
<dbReference type="GO" id="GO:0020037">
    <property type="term" value="F:heme binding"/>
    <property type="evidence" value="ECO:0007669"/>
    <property type="project" value="TreeGrafter"/>
</dbReference>
<feature type="domain" description="Moybdenum cofactor oxidoreductase dimerisation" evidence="6">
    <location>
        <begin position="305"/>
        <end position="412"/>
    </location>
</feature>
<comment type="cofactor">
    <cofactor evidence="1">
        <name>Mo-molybdopterin</name>
        <dbReference type="ChEBI" id="CHEBI:71302"/>
    </cofactor>
</comment>
<evidence type="ECO:0000259" key="6">
    <source>
        <dbReference type="Pfam" id="PF03404"/>
    </source>
</evidence>
<reference evidence="7 8" key="1">
    <citation type="submission" date="2018-06" db="EMBL/GenBank/DDBJ databases">
        <title>Comparative genomics of Bradyrhizobium nodulating Arachidis hypogaea.</title>
        <authorList>
            <person name="Li Y."/>
        </authorList>
    </citation>
    <scope>NUCLEOTIDE SEQUENCE [LARGE SCALE GENOMIC DNA]</scope>
    <source>
        <strain evidence="7 8">CCBAU 051107</strain>
    </source>
</reference>
<keyword evidence="3" id="KW-0479">Metal-binding</keyword>
<dbReference type="FunFam" id="3.90.420.10:FF:000006">
    <property type="entry name" value="Sulfur dehydrogenase subunit SoxC"/>
    <property type="match status" value="1"/>
</dbReference>
<evidence type="ECO:0000259" key="5">
    <source>
        <dbReference type="Pfam" id="PF00174"/>
    </source>
</evidence>
<dbReference type="PRINTS" id="PR00407">
    <property type="entry name" value="EUMOPTERIN"/>
</dbReference>
<dbReference type="GO" id="GO:0006790">
    <property type="term" value="P:sulfur compound metabolic process"/>
    <property type="evidence" value="ECO:0007669"/>
    <property type="project" value="TreeGrafter"/>
</dbReference>
<feature type="domain" description="Oxidoreductase molybdopterin-binding" evidence="5">
    <location>
        <begin position="115"/>
        <end position="276"/>
    </location>
</feature>
<evidence type="ECO:0000256" key="1">
    <source>
        <dbReference type="ARBA" id="ARBA00001924"/>
    </source>
</evidence>
<dbReference type="InterPro" id="IPR005066">
    <property type="entry name" value="MoCF_OxRdtse_dimer"/>
</dbReference>
<dbReference type="EC" id="1.8.2.1" evidence="7"/>
<dbReference type="InterPro" id="IPR030835">
    <property type="entry name" value="Sulfite_DH_SoxC"/>
</dbReference>
<evidence type="ECO:0000313" key="8">
    <source>
        <dbReference type="Proteomes" id="UP000594015"/>
    </source>
</evidence>
<dbReference type="SUPFAM" id="SSF56524">
    <property type="entry name" value="Oxidoreductase molybdopterin-binding domain"/>
    <property type="match status" value="1"/>
</dbReference>
<gene>
    <name evidence="7" type="primary">soxC</name>
    <name evidence="7" type="ORF">WN72_25795</name>
</gene>
<organism evidence="7 8">
    <name type="scientific">Bradyrhizobium arachidis</name>
    <dbReference type="NCBI Taxonomy" id="858423"/>
    <lineage>
        <taxon>Bacteria</taxon>
        <taxon>Pseudomonadati</taxon>
        <taxon>Pseudomonadota</taxon>
        <taxon>Alphaproteobacteria</taxon>
        <taxon>Hyphomicrobiales</taxon>
        <taxon>Nitrobacteraceae</taxon>
        <taxon>Bradyrhizobium</taxon>
    </lineage>
</organism>
<name>A0AAE7NNU1_9BRAD</name>
<evidence type="ECO:0000256" key="2">
    <source>
        <dbReference type="ARBA" id="ARBA00022505"/>
    </source>
</evidence>
<dbReference type="Pfam" id="PF03404">
    <property type="entry name" value="Mo-co_dimer"/>
    <property type="match status" value="1"/>
</dbReference>
<dbReference type="InterPro" id="IPR036374">
    <property type="entry name" value="OxRdtase_Mopterin-bd_sf"/>
</dbReference>
<dbReference type="KEGG" id="barh:WN72_25795"/>
<dbReference type="Pfam" id="PF00174">
    <property type="entry name" value="Oxidored_molyb"/>
    <property type="match status" value="1"/>
</dbReference>
<dbReference type="Gene3D" id="3.90.420.10">
    <property type="entry name" value="Oxidoreductase, molybdopterin-binding domain"/>
    <property type="match status" value="1"/>
</dbReference>
<evidence type="ECO:0000313" key="7">
    <source>
        <dbReference type="EMBL" id="QOZ69344.1"/>
    </source>
</evidence>
<dbReference type="GO" id="GO:0008482">
    <property type="term" value="F:sulfite oxidase activity"/>
    <property type="evidence" value="ECO:0007669"/>
    <property type="project" value="TreeGrafter"/>
</dbReference>
<dbReference type="GO" id="GO:0030151">
    <property type="term" value="F:molybdenum ion binding"/>
    <property type="evidence" value="ECO:0007669"/>
    <property type="project" value="InterPro"/>
</dbReference>
<dbReference type="GO" id="GO:0050310">
    <property type="term" value="F:sulfite dehydrogenase activity"/>
    <property type="evidence" value="ECO:0007669"/>
    <property type="project" value="UniProtKB-EC"/>
</dbReference>
<keyword evidence="4 7" id="KW-0560">Oxidoreductase</keyword>
<dbReference type="GO" id="GO:0043546">
    <property type="term" value="F:molybdopterin cofactor binding"/>
    <property type="evidence" value="ECO:0007669"/>
    <property type="project" value="TreeGrafter"/>
</dbReference>
<accession>A0AAE7NNU1</accession>
<dbReference type="Proteomes" id="UP000594015">
    <property type="component" value="Chromosome"/>
</dbReference>
<dbReference type="RefSeq" id="WP_092221030.1">
    <property type="nucleotide sequence ID" value="NZ_CP030050.1"/>
</dbReference>
<keyword evidence="2" id="KW-0500">Molybdenum</keyword>
<evidence type="ECO:0000256" key="4">
    <source>
        <dbReference type="ARBA" id="ARBA00023002"/>
    </source>
</evidence>
<dbReference type="NCBIfam" id="TIGR04555">
    <property type="entry name" value="sulfite_DH_soxC"/>
    <property type="match status" value="1"/>
</dbReference>
<dbReference type="InterPro" id="IPR008335">
    <property type="entry name" value="Mopterin_OxRdtase_euk"/>
</dbReference>
<protein>
    <submittedName>
        <fullName evidence="7">Sulfite dehydrogenase</fullName>
        <ecNumber evidence="7">1.8.2.1</ecNumber>
    </submittedName>
</protein>
<proteinExistence type="predicted"/>
<dbReference type="InterPro" id="IPR000572">
    <property type="entry name" value="OxRdtase_Mopterin-bd_dom"/>
</dbReference>
<dbReference type="FunFam" id="2.60.40.650:FF:000004">
    <property type="entry name" value="Sulfite oxidase, putative"/>
    <property type="match status" value="1"/>
</dbReference>
<sequence length="428" mass="46444">MGHRKSKGVTIDADVVAGNGLLDRRVFLSGAAMSAATGGITFPDTAAGDPLPVESWMKTPGAPFVPYGQPSEYENKVARTFTTAPGTTGTGASRTPHHLLDGMITPNGLHFERHHSGIPDINPDAHRLVIHGLVKRSLVFTLDELTRYPMESRIAFIECGGNGQLLYQKEPAQVGVQQMQGQVSCAEWTGVKLAALLQEAGVDPKAKWILAEGADAAGMSRSLPLAEIMQDALIALYQNGERVRPANGYPIRLLLPGFEGNMNVKWLRRIKLTEGPTMTKDETSKYTITMPDGKSLQFVFAQEGKSVITRPSPGLTMKEPGFYEITGLAWSGYGKIAKVEISADGGKSWAPAALQEPVLSKALTRFRMAWRWNGGPAVLQSRATDDIGYVQPTREKMIADRGSRTIYHSNAVTTWGVSENGEVKHVYA</sequence>
<dbReference type="PANTHER" id="PTHR19372">
    <property type="entry name" value="SULFITE REDUCTASE"/>
    <property type="match status" value="1"/>
</dbReference>
<dbReference type="AlphaFoldDB" id="A0AAE7NNU1"/>
<evidence type="ECO:0000256" key="3">
    <source>
        <dbReference type="ARBA" id="ARBA00022723"/>
    </source>
</evidence>
<dbReference type="PANTHER" id="PTHR19372:SF7">
    <property type="entry name" value="SULFITE OXIDASE, MITOCHONDRIAL"/>
    <property type="match status" value="1"/>
</dbReference>
<dbReference type="EMBL" id="CP030050">
    <property type="protein sequence ID" value="QOZ69344.1"/>
    <property type="molecule type" value="Genomic_DNA"/>
</dbReference>